<dbReference type="HAMAP" id="MF_00156">
    <property type="entry name" value="PanB"/>
    <property type="match status" value="1"/>
</dbReference>
<dbReference type="GO" id="GO:0008168">
    <property type="term" value="F:methyltransferase activity"/>
    <property type="evidence" value="ECO:0007669"/>
    <property type="project" value="UniProtKB-KW"/>
</dbReference>
<evidence type="ECO:0000256" key="10">
    <source>
        <dbReference type="PIRSR" id="PIRSR000388-3"/>
    </source>
</evidence>
<dbReference type="CDD" id="cd06557">
    <property type="entry name" value="KPHMT-like"/>
    <property type="match status" value="1"/>
</dbReference>
<dbReference type="GO" id="GO:0015940">
    <property type="term" value="P:pantothenate biosynthetic process"/>
    <property type="evidence" value="ECO:0007669"/>
    <property type="project" value="UniProtKB-UniRule"/>
</dbReference>
<dbReference type="UniPathway" id="UPA00028">
    <property type="reaction ID" value="UER00003"/>
</dbReference>
<dbReference type="InterPro" id="IPR015813">
    <property type="entry name" value="Pyrv/PenolPyrv_kinase-like_dom"/>
</dbReference>
<dbReference type="GO" id="GO:0032259">
    <property type="term" value="P:methylation"/>
    <property type="evidence" value="ECO:0007669"/>
    <property type="project" value="UniProtKB-KW"/>
</dbReference>
<proteinExistence type="inferred from homology"/>
<evidence type="ECO:0000256" key="3">
    <source>
        <dbReference type="ARBA" id="ARBA00011424"/>
    </source>
</evidence>
<dbReference type="InterPro" id="IPR003700">
    <property type="entry name" value="Pantoate_hydroxy_MeTrfase"/>
</dbReference>
<dbReference type="Proteomes" id="UP000319771">
    <property type="component" value="Unassembled WGS sequence"/>
</dbReference>
<dbReference type="PIRSF" id="PIRSF000388">
    <property type="entry name" value="Pantoate_hydroxy_MeTrfase"/>
    <property type="match status" value="1"/>
</dbReference>
<feature type="region of interest" description="Disordered" evidence="11">
    <location>
        <begin position="1"/>
        <end position="29"/>
    </location>
</feature>
<evidence type="ECO:0000256" key="7">
    <source>
        <dbReference type="HAMAP-Rule" id="MF_00156"/>
    </source>
</evidence>
<keyword evidence="12" id="KW-0489">Methyltransferase</keyword>
<dbReference type="NCBIfam" id="NF001452">
    <property type="entry name" value="PRK00311.1"/>
    <property type="match status" value="1"/>
</dbReference>
<dbReference type="GO" id="GO:0003864">
    <property type="term" value="F:3-methyl-2-oxobutanoate hydroxymethyltransferase activity"/>
    <property type="evidence" value="ECO:0007669"/>
    <property type="project" value="UniProtKB-UniRule"/>
</dbReference>
<comment type="caution">
    <text evidence="12">The sequence shown here is derived from an EMBL/GenBank/DDBJ whole genome shotgun (WGS) entry which is preliminary data.</text>
</comment>
<evidence type="ECO:0000256" key="1">
    <source>
        <dbReference type="ARBA" id="ARBA00005033"/>
    </source>
</evidence>
<evidence type="ECO:0000313" key="12">
    <source>
        <dbReference type="EMBL" id="TMQ73568.1"/>
    </source>
</evidence>
<evidence type="ECO:0000256" key="9">
    <source>
        <dbReference type="PIRSR" id="PIRSR000388-2"/>
    </source>
</evidence>
<comment type="subcellular location">
    <subcellularLocation>
        <location evidence="7">Cytoplasm</location>
    </subcellularLocation>
</comment>
<evidence type="ECO:0000256" key="4">
    <source>
        <dbReference type="ARBA" id="ARBA00022655"/>
    </source>
</evidence>
<dbReference type="EC" id="2.1.2.11" evidence="7"/>
<dbReference type="NCBIfam" id="TIGR00222">
    <property type="entry name" value="panB"/>
    <property type="match status" value="1"/>
</dbReference>
<feature type="binding site" evidence="7 10">
    <location>
        <position position="69"/>
    </location>
    <ligand>
        <name>Mg(2+)</name>
        <dbReference type="ChEBI" id="CHEBI:18420"/>
    </ligand>
</feature>
<name>A0A538UCC9_UNCEI</name>
<gene>
    <name evidence="7 12" type="primary">panB</name>
    <name evidence="12" type="ORF">E6K81_04060</name>
</gene>
<evidence type="ECO:0000313" key="13">
    <source>
        <dbReference type="Proteomes" id="UP000319771"/>
    </source>
</evidence>
<evidence type="ECO:0000256" key="6">
    <source>
        <dbReference type="ARBA" id="ARBA00056497"/>
    </source>
</evidence>
<sequence length="289" mass="30632">MSDEHPAGGPTPRRAAGVPGEGGARPRLTAPRIIEMKRRGDPIVVLTAYDFPTARIADQSGVEILLVGDSLGTVVLGYESTLPVTVEDILHHTRAVVRAKPAALVVADMPFMSYQVSDEQALLNAGRLVKEGGADAVKLEGGERVAAAVRRMVEAGIPVMGHLGLTPQSVLAFGGYKVQARGEADQERLLREAHLLEQAGCFSLVLEGIPARLGVQVSRELGIPTIGIGAGVGCDGQVLVTHDLLGLFLGHQPKFVRRYADLGGAMGEAFTRFVADVKARRFPSDAESY</sequence>
<dbReference type="AlphaFoldDB" id="A0A538UCC9"/>
<feature type="binding site" evidence="7 9">
    <location>
        <begin position="69"/>
        <end position="70"/>
    </location>
    <ligand>
        <name>3-methyl-2-oxobutanoate</name>
        <dbReference type="ChEBI" id="CHEBI:11851"/>
    </ligand>
</feature>
<reference evidence="12 13" key="1">
    <citation type="journal article" date="2019" name="Nat. Microbiol.">
        <title>Mediterranean grassland soil C-N compound turnover is dependent on rainfall and depth, and is mediated by genomically divergent microorganisms.</title>
        <authorList>
            <person name="Diamond S."/>
            <person name="Andeer P.F."/>
            <person name="Li Z."/>
            <person name="Crits-Christoph A."/>
            <person name="Burstein D."/>
            <person name="Anantharaman K."/>
            <person name="Lane K.R."/>
            <person name="Thomas B.C."/>
            <person name="Pan C."/>
            <person name="Northen T.R."/>
            <person name="Banfield J.F."/>
        </authorList>
    </citation>
    <scope>NUCLEOTIDE SEQUENCE [LARGE SCALE GENOMIC DNA]</scope>
    <source>
        <strain evidence="12">WS_11</strain>
    </source>
</reference>
<dbReference type="GO" id="GO:0000287">
    <property type="term" value="F:magnesium ion binding"/>
    <property type="evidence" value="ECO:0007669"/>
    <property type="project" value="TreeGrafter"/>
</dbReference>
<feature type="binding site" evidence="7 10">
    <location>
        <position position="108"/>
    </location>
    <ligand>
        <name>Mg(2+)</name>
        <dbReference type="ChEBI" id="CHEBI:18420"/>
    </ligand>
</feature>
<comment type="catalytic activity">
    <reaction evidence="7">
        <text>(6R)-5,10-methylene-5,6,7,8-tetrahydrofolate + 3-methyl-2-oxobutanoate + H2O = 2-dehydropantoate + (6S)-5,6,7,8-tetrahydrofolate</text>
        <dbReference type="Rhea" id="RHEA:11824"/>
        <dbReference type="ChEBI" id="CHEBI:11561"/>
        <dbReference type="ChEBI" id="CHEBI:11851"/>
        <dbReference type="ChEBI" id="CHEBI:15377"/>
        <dbReference type="ChEBI" id="CHEBI:15636"/>
        <dbReference type="ChEBI" id="CHEBI:57453"/>
        <dbReference type="EC" id="2.1.2.11"/>
    </reaction>
</comment>
<comment type="subunit">
    <text evidence="3 7">Homodecamer; pentamer of dimers.</text>
</comment>
<evidence type="ECO:0000256" key="11">
    <source>
        <dbReference type="SAM" id="MobiDB-lite"/>
    </source>
</evidence>
<dbReference type="FunFam" id="3.20.20.60:FF:000003">
    <property type="entry name" value="3-methyl-2-oxobutanoate hydroxymethyltransferase"/>
    <property type="match status" value="1"/>
</dbReference>
<evidence type="ECO:0000256" key="5">
    <source>
        <dbReference type="ARBA" id="ARBA00022679"/>
    </source>
</evidence>
<feature type="binding site" evidence="7 9">
    <location>
        <position position="138"/>
    </location>
    <ligand>
        <name>3-methyl-2-oxobutanoate</name>
        <dbReference type="ChEBI" id="CHEBI:11851"/>
    </ligand>
</feature>
<keyword evidence="5 7" id="KW-0808">Transferase</keyword>
<dbReference type="GO" id="GO:0005737">
    <property type="term" value="C:cytoplasm"/>
    <property type="evidence" value="ECO:0007669"/>
    <property type="project" value="UniProtKB-SubCell"/>
</dbReference>
<feature type="binding site" evidence="7 9">
    <location>
        <position position="108"/>
    </location>
    <ligand>
        <name>3-methyl-2-oxobutanoate</name>
        <dbReference type="ChEBI" id="CHEBI:11851"/>
    </ligand>
</feature>
<comment type="function">
    <text evidence="6 7">Catalyzes the reversible reaction in which hydroxymethyl group from 5,10-methylenetetrahydrofolate is transferred onto alpha-ketoisovalerate to form ketopantoate.</text>
</comment>
<dbReference type="Pfam" id="PF02548">
    <property type="entry name" value="Pantoate_transf"/>
    <property type="match status" value="1"/>
</dbReference>
<feature type="binding site" evidence="7 10">
    <location>
        <position position="140"/>
    </location>
    <ligand>
        <name>Mg(2+)</name>
        <dbReference type="ChEBI" id="CHEBI:18420"/>
    </ligand>
</feature>
<protein>
    <recommendedName>
        <fullName evidence="7">3-methyl-2-oxobutanoate hydroxymethyltransferase</fullName>
        <ecNumber evidence="7">2.1.2.11</ecNumber>
    </recommendedName>
    <alternativeName>
        <fullName evidence="7">Ketopantoate hydroxymethyltransferase</fullName>
        <shortName evidence="7">KPHMT</shortName>
    </alternativeName>
</protein>
<dbReference type="PANTHER" id="PTHR20881">
    <property type="entry name" value="3-METHYL-2-OXOBUTANOATE HYDROXYMETHYLTRANSFERASE"/>
    <property type="match status" value="1"/>
</dbReference>
<comment type="similarity">
    <text evidence="2 7">Belongs to the PanB family.</text>
</comment>
<evidence type="ECO:0000256" key="8">
    <source>
        <dbReference type="PIRSR" id="PIRSR000388-1"/>
    </source>
</evidence>
<organism evidence="12 13">
    <name type="scientific">Eiseniibacteriota bacterium</name>
    <dbReference type="NCBI Taxonomy" id="2212470"/>
    <lineage>
        <taxon>Bacteria</taxon>
        <taxon>Candidatus Eiseniibacteriota</taxon>
    </lineage>
</organism>
<evidence type="ECO:0000256" key="2">
    <source>
        <dbReference type="ARBA" id="ARBA00008676"/>
    </source>
</evidence>
<keyword evidence="7" id="KW-0963">Cytoplasm</keyword>
<comment type="cofactor">
    <cofactor evidence="7 10">
        <name>Mg(2+)</name>
        <dbReference type="ChEBI" id="CHEBI:18420"/>
    </cofactor>
    <text evidence="7 10">Binds 1 Mg(2+) ion per subunit.</text>
</comment>
<keyword evidence="7 10" id="KW-0460">Magnesium</keyword>
<dbReference type="InterPro" id="IPR040442">
    <property type="entry name" value="Pyrv_kinase-like_dom_sf"/>
</dbReference>
<comment type="pathway">
    <text evidence="1 7">Cofactor biosynthesis; (R)-pantothenate biosynthesis; (R)-pantoate from 3-methyl-2-oxobutanoate: step 1/2.</text>
</comment>
<keyword evidence="7 10" id="KW-0479">Metal-binding</keyword>
<accession>A0A538UCC9</accession>
<dbReference type="Gene3D" id="3.20.20.60">
    <property type="entry name" value="Phosphoenolpyruvate-binding domains"/>
    <property type="match status" value="1"/>
</dbReference>
<dbReference type="PANTHER" id="PTHR20881:SF0">
    <property type="entry name" value="3-METHYL-2-OXOBUTANOATE HYDROXYMETHYLTRANSFERASE"/>
    <property type="match status" value="1"/>
</dbReference>
<dbReference type="EMBL" id="VBPB01000059">
    <property type="protein sequence ID" value="TMQ73568.1"/>
    <property type="molecule type" value="Genomic_DNA"/>
</dbReference>
<dbReference type="SUPFAM" id="SSF51621">
    <property type="entry name" value="Phosphoenolpyruvate/pyruvate domain"/>
    <property type="match status" value="1"/>
</dbReference>
<feature type="active site" description="Proton acceptor" evidence="7 8">
    <location>
        <position position="207"/>
    </location>
</feature>
<keyword evidence="4 7" id="KW-0566">Pantothenate biosynthesis</keyword>